<evidence type="ECO:0000256" key="14">
    <source>
        <dbReference type="ARBA" id="ARBA00025228"/>
    </source>
</evidence>
<evidence type="ECO:0000256" key="11">
    <source>
        <dbReference type="ARBA" id="ARBA00022842"/>
    </source>
</evidence>
<keyword evidence="12 19" id="KW-1133">Transmembrane helix</keyword>
<dbReference type="EC" id="2.7.8.26" evidence="5 19"/>
<dbReference type="PANTHER" id="PTHR34148:SF1">
    <property type="entry name" value="ADENOSYLCOBINAMIDE-GDP RIBAZOLETRANSFERASE"/>
    <property type="match status" value="1"/>
</dbReference>
<keyword evidence="8 19" id="KW-0169">Cobalamin biosynthesis</keyword>
<dbReference type="GO" id="GO:0008818">
    <property type="term" value="F:cobalamin 5'-phosphate synthase activity"/>
    <property type="evidence" value="ECO:0007669"/>
    <property type="project" value="UniProtKB-UniRule"/>
</dbReference>
<evidence type="ECO:0000256" key="9">
    <source>
        <dbReference type="ARBA" id="ARBA00022679"/>
    </source>
</evidence>
<feature type="transmembrane region" description="Helical" evidence="19">
    <location>
        <begin position="114"/>
        <end position="134"/>
    </location>
</feature>
<evidence type="ECO:0000256" key="3">
    <source>
        <dbReference type="ARBA" id="ARBA00004663"/>
    </source>
</evidence>
<name>A0A1G6GGA6_9ACTN</name>
<keyword evidence="13 19" id="KW-0472">Membrane</keyword>
<evidence type="ECO:0000256" key="6">
    <source>
        <dbReference type="ARBA" id="ARBA00015850"/>
    </source>
</evidence>
<comment type="similarity">
    <text evidence="4 19">Belongs to the CobS family.</text>
</comment>
<evidence type="ECO:0000256" key="7">
    <source>
        <dbReference type="ARBA" id="ARBA00022475"/>
    </source>
</evidence>
<dbReference type="Proteomes" id="UP000199086">
    <property type="component" value="Unassembled WGS sequence"/>
</dbReference>
<dbReference type="OrthoDB" id="9794223at2"/>
<protein>
    <recommendedName>
        <fullName evidence="6 19">Adenosylcobinamide-GDP ribazoletransferase</fullName>
        <ecNumber evidence="5 19">2.7.8.26</ecNumber>
    </recommendedName>
    <alternativeName>
        <fullName evidence="16 19">Cobalamin synthase</fullName>
    </alternativeName>
    <alternativeName>
        <fullName evidence="15 19">Cobalamin-5'-phosphate synthase</fullName>
    </alternativeName>
</protein>
<dbReference type="InterPro" id="IPR003805">
    <property type="entry name" value="CobS"/>
</dbReference>
<dbReference type="RefSeq" id="WP_092607655.1">
    <property type="nucleotide sequence ID" value="NZ_FMYF01000003.1"/>
</dbReference>
<evidence type="ECO:0000256" key="15">
    <source>
        <dbReference type="ARBA" id="ARBA00032605"/>
    </source>
</evidence>
<comment type="catalytic activity">
    <reaction evidence="18 19">
        <text>alpha-ribazole 5'-phosphate + adenosylcob(III)inamide-GDP = adenosylcob(III)alamin 5'-phosphate + GMP + H(+)</text>
        <dbReference type="Rhea" id="RHEA:23560"/>
        <dbReference type="ChEBI" id="CHEBI:15378"/>
        <dbReference type="ChEBI" id="CHEBI:57918"/>
        <dbReference type="ChEBI" id="CHEBI:58115"/>
        <dbReference type="ChEBI" id="CHEBI:60487"/>
        <dbReference type="ChEBI" id="CHEBI:60493"/>
        <dbReference type="EC" id="2.7.8.26"/>
    </reaction>
</comment>
<dbReference type="GO" id="GO:0051073">
    <property type="term" value="F:adenosylcobinamide-GDP ribazoletransferase activity"/>
    <property type="evidence" value="ECO:0007669"/>
    <property type="project" value="UniProtKB-UniRule"/>
</dbReference>
<gene>
    <name evidence="19" type="primary">cobS</name>
    <name evidence="20" type="ORF">GA0111570_103188</name>
</gene>
<evidence type="ECO:0000256" key="10">
    <source>
        <dbReference type="ARBA" id="ARBA00022692"/>
    </source>
</evidence>
<evidence type="ECO:0000256" key="16">
    <source>
        <dbReference type="ARBA" id="ARBA00032853"/>
    </source>
</evidence>
<dbReference type="HAMAP" id="MF_00719">
    <property type="entry name" value="CobS"/>
    <property type="match status" value="1"/>
</dbReference>
<evidence type="ECO:0000256" key="1">
    <source>
        <dbReference type="ARBA" id="ARBA00001946"/>
    </source>
</evidence>
<reference evidence="20 21" key="1">
    <citation type="submission" date="2016-06" db="EMBL/GenBank/DDBJ databases">
        <authorList>
            <person name="Olsen C.W."/>
            <person name="Carey S."/>
            <person name="Hinshaw L."/>
            <person name="Karasin A.I."/>
        </authorList>
    </citation>
    <scope>NUCLEOTIDE SEQUENCE [LARGE SCALE GENOMIC DNA]</scope>
    <source>
        <strain evidence="20 21">LZ-22</strain>
    </source>
</reference>
<evidence type="ECO:0000313" key="20">
    <source>
        <dbReference type="EMBL" id="SDB80994.1"/>
    </source>
</evidence>
<evidence type="ECO:0000256" key="13">
    <source>
        <dbReference type="ARBA" id="ARBA00023136"/>
    </source>
</evidence>
<feature type="transmembrane region" description="Helical" evidence="19">
    <location>
        <begin position="208"/>
        <end position="228"/>
    </location>
</feature>
<dbReference type="UniPathway" id="UPA00148">
    <property type="reaction ID" value="UER00238"/>
</dbReference>
<dbReference type="GO" id="GO:0009236">
    <property type="term" value="P:cobalamin biosynthetic process"/>
    <property type="evidence" value="ECO:0007669"/>
    <property type="project" value="UniProtKB-UniRule"/>
</dbReference>
<evidence type="ECO:0000256" key="18">
    <source>
        <dbReference type="ARBA" id="ARBA00049504"/>
    </source>
</evidence>
<feature type="transmembrane region" description="Helical" evidence="19">
    <location>
        <begin position="44"/>
        <end position="77"/>
    </location>
</feature>
<comment type="cofactor">
    <cofactor evidence="1 19">
        <name>Mg(2+)</name>
        <dbReference type="ChEBI" id="CHEBI:18420"/>
    </cofactor>
</comment>
<comment type="pathway">
    <text evidence="3 19">Cofactor biosynthesis; adenosylcobalamin biosynthesis; adenosylcobalamin from cob(II)yrinate a,c-diamide: step 7/7.</text>
</comment>
<evidence type="ECO:0000256" key="4">
    <source>
        <dbReference type="ARBA" id="ARBA00010561"/>
    </source>
</evidence>
<comment type="catalytic activity">
    <reaction evidence="17 19">
        <text>alpha-ribazole + adenosylcob(III)inamide-GDP = adenosylcob(III)alamin + GMP + H(+)</text>
        <dbReference type="Rhea" id="RHEA:16049"/>
        <dbReference type="ChEBI" id="CHEBI:10329"/>
        <dbReference type="ChEBI" id="CHEBI:15378"/>
        <dbReference type="ChEBI" id="CHEBI:18408"/>
        <dbReference type="ChEBI" id="CHEBI:58115"/>
        <dbReference type="ChEBI" id="CHEBI:60487"/>
        <dbReference type="EC" id="2.7.8.26"/>
    </reaction>
</comment>
<dbReference type="EMBL" id="FMYF01000003">
    <property type="protein sequence ID" value="SDB80994.1"/>
    <property type="molecule type" value="Genomic_DNA"/>
</dbReference>
<evidence type="ECO:0000256" key="5">
    <source>
        <dbReference type="ARBA" id="ARBA00013200"/>
    </source>
</evidence>
<dbReference type="STRING" id="1577474.GA0111570_103188"/>
<evidence type="ECO:0000256" key="17">
    <source>
        <dbReference type="ARBA" id="ARBA00048623"/>
    </source>
</evidence>
<evidence type="ECO:0000256" key="2">
    <source>
        <dbReference type="ARBA" id="ARBA00004651"/>
    </source>
</evidence>
<keyword evidence="7 19" id="KW-1003">Cell membrane</keyword>
<feature type="transmembrane region" description="Helical" evidence="19">
    <location>
        <begin position="240"/>
        <end position="259"/>
    </location>
</feature>
<sequence>MSAEPGPADGWRLALGTLTRIPAGAIAQVTPAVARTAMLAGSYVVLPVALASAAIGAVAVRLGAPGLVGGLLVVGVLGQLTRAMHWDGLADTADGLGASWDRDRALEVMRTGDVGPMGAGTLVIVFGLQAAAYGDLLARPWGWLLVTALVAASRAALAVACVRGVRAARPEGLGQAVAGSVPVPGAVLTWLLWAGALSAVAVLSGATWWAGALAAFGGVASAGMLLWWCVRRLGGITGDVLGACIEAAATGLAVVAVVAL</sequence>
<feature type="transmembrane region" description="Helical" evidence="19">
    <location>
        <begin position="183"/>
        <end position="202"/>
    </location>
</feature>
<dbReference type="PANTHER" id="PTHR34148">
    <property type="entry name" value="ADENOSYLCOBINAMIDE-GDP RIBAZOLETRANSFERASE"/>
    <property type="match status" value="1"/>
</dbReference>
<keyword evidence="10 19" id="KW-0812">Transmembrane</keyword>
<dbReference type="AlphaFoldDB" id="A0A1G6GGA6"/>
<keyword evidence="9 19" id="KW-0808">Transferase</keyword>
<keyword evidence="11 19" id="KW-0460">Magnesium</keyword>
<evidence type="ECO:0000256" key="8">
    <source>
        <dbReference type="ARBA" id="ARBA00022573"/>
    </source>
</evidence>
<feature type="transmembrane region" description="Helical" evidence="19">
    <location>
        <begin position="140"/>
        <end position="162"/>
    </location>
</feature>
<evidence type="ECO:0000256" key="12">
    <source>
        <dbReference type="ARBA" id="ARBA00022989"/>
    </source>
</evidence>
<accession>A0A1G6GGA6</accession>
<comment type="subcellular location">
    <subcellularLocation>
        <location evidence="2 19">Cell membrane</location>
        <topology evidence="2 19">Multi-pass membrane protein</topology>
    </subcellularLocation>
</comment>
<dbReference type="GO" id="GO:0005886">
    <property type="term" value="C:plasma membrane"/>
    <property type="evidence" value="ECO:0007669"/>
    <property type="project" value="UniProtKB-SubCell"/>
</dbReference>
<comment type="function">
    <text evidence="14 19">Joins adenosylcobinamide-GDP and alpha-ribazole to generate adenosylcobalamin (Ado-cobalamin). Also synthesizes adenosylcobalamin 5'-phosphate from adenosylcobinamide-GDP and alpha-ribazole 5'-phosphate.</text>
</comment>
<evidence type="ECO:0000256" key="19">
    <source>
        <dbReference type="HAMAP-Rule" id="MF_00719"/>
    </source>
</evidence>
<organism evidence="20 21">
    <name type="scientific">Raineyella antarctica</name>
    <dbReference type="NCBI Taxonomy" id="1577474"/>
    <lineage>
        <taxon>Bacteria</taxon>
        <taxon>Bacillati</taxon>
        <taxon>Actinomycetota</taxon>
        <taxon>Actinomycetes</taxon>
        <taxon>Propionibacteriales</taxon>
        <taxon>Propionibacteriaceae</taxon>
        <taxon>Raineyella</taxon>
    </lineage>
</organism>
<evidence type="ECO:0000313" key="21">
    <source>
        <dbReference type="Proteomes" id="UP000199086"/>
    </source>
</evidence>
<keyword evidence="21" id="KW-1185">Reference proteome</keyword>
<proteinExistence type="inferred from homology"/>
<dbReference type="Pfam" id="PF02654">
    <property type="entry name" value="CobS"/>
    <property type="match status" value="1"/>
</dbReference>